<dbReference type="Gene3D" id="2.160.20.10">
    <property type="entry name" value="Single-stranded right-handed beta-helix, Pectin lyase-like"/>
    <property type="match status" value="1"/>
</dbReference>
<proteinExistence type="predicted"/>
<feature type="domain" description="Right handed beta helix" evidence="2">
    <location>
        <begin position="99"/>
        <end position="223"/>
    </location>
</feature>
<accession>A0ABR6EVM9</accession>
<dbReference type="EMBL" id="WNXC01000003">
    <property type="protein sequence ID" value="MBB2149331.1"/>
    <property type="molecule type" value="Genomic_DNA"/>
</dbReference>
<evidence type="ECO:0000313" key="4">
    <source>
        <dbReference type="Proteomes" id="UP000636110"/>
    </source>
</evidence>
<organism evidence="3 4">
    <name type="scientific">Pedobacter gandavensis</name>
    <dbReference type="NCBI Taxonomy" id="2679963"/>
    <lineage>
        <taxon>Bacteria</taxon>
        <taxon>Pseudomonadati</taxon>
        <taxon>Bacteroidota</taxon>
        <taxon>Sphingobacteriia</taxon>
        <taxon>Sphingobacteriales</taxon>
        <taxon>Sphingobacteriaceae</taxon>
        <taxon>Pedobacter</taxon>
    </lineage>
</organism>
<comment type="caution">
    <text evidence="3">The sequence shown here is derived from an EMBL/GenBank/DDBJ whole genome shotgun (WGS) entry which is preliminary data.</text>
</comment>
<dbReference type="SUPFAM" id="SSF51126">
    <property type="entry name" value="Pectin lyase-like"/>
    <property type="match status" value="1"/>
</dbReference>
<sequence>MKQSIRAVLLLLLASGVWASCTQKAGPQNQYKTMLTFNPGEEAKIEEAFLSLKDSTSIMLKAGNYKFDNLSIAQVNHILIQGEGHDKTILDFSSQSQGGEGIRVTDVKGFTIEAMTIKDSKGDLLKINKSRDVTVNNLHAVWSKADSTSGGYAIYPVMCKNVLIQNCYTEGSSDAGIYVGQTDSAIVRKCKAAKNVAGCEIENTSNAQVYDNEFYNNTAGFLIFDLPDLSKRGGHVKVYNNYIHDNNFRNFAKSGSFGTTWGVGNASPGSGIIILAASDIEIYNNKIINNNTSSITIASGFAVDEKAGEKINANYSPIPKNVNIHDNTIEMGPEFPKPAYEHRIGQLLVATEAKLNELDPARKNKRIPLIMYDGITSNILTKGTALNPDSICIKQPGDNVFVNADFLNIANAAKWKPNTNFSPFQCK</sequence>
<dbReference type="InterPro" id="IPR039448">
    <property type="entry name" value="Beta_helix"/>
</dbReference>
<name>A0ABR6EVM9_9SPHI</name>
<gene>
    <name evidence="3" type="ORF">GM920_10475</name>
</gene>
<evidence type="ECO:0000256" key="1">
    <source>
        <dbReference type="SAM" id="SignalP"/>
    </source>
</evidence>
<dbReference type="InterPro" id="IPR012334">
    <property type="entry name" value="Pectin_lyas_fold"/>
</dbReference>
<dbReference type="Pfam" id="PF13229">
    <property type="entry name" value="Beta_helix"/>
    <property type="match status" value="1"/>
</dbReference>
<keyword evidence="4" id="KW-1185">Reference proteome</keyword>
<evidence type="ECO:0000313" key="3">
    <source>
        <dbReference type="EMBL" id="MBB2149331.1"/>
    </source>
</evidence>
<dbReference type="NCBIfam" id="TIGR03805">
    <property type="entry name" value="beta_helix_1"/>
    <property type="match status" value="1"/>
</dbReference>
<dbReference type="PROSITE" id="PS51257">
    <property type="entry name" value="PROKAR_LIPOPROTEIN"/>
    <property type="match status" value="1"/>
</dbReference>
<evidence type="ECO:0000259" key="2">
    <source>
        <dbReference type="Pfam" id="PF13229"/>
    </source>
</evidence>
<reference evidence="3 4" key="1">
    <citation type="submission" date="2019-11" db="EMBL/GenBank/DDBJ databases">
        <title>Description of Pedobacter sp. LMG 31462T.</title>
        <authorList>
            <person name="Carlier A."/>
            <person name="Qi S."/>
            <person name="Vandamme P."/>
        </authorList>
    </citation>
    <scope>NUCLEOTIDE SEQUENCE [LARGE SCALE GENOMIC DNA]</scope>
    <source>
        <strain evidence="3 4">LMG 31462</strain>
    </source>
</reference>
<dbReference type="Proteomes" id="UP000636110">
    <property type="component" value="Unassembled WGS sequence"/>
</dbReference>
<dbReference type="SMART" id="SM00710">
    <property type="entry name" value="PbH1"/>
    <property type="match status" value="4"/>
</dbReference>
<dbReference type="InterPro" id="IPR006626">
    <property type="entry name" value="PbH1"/>
</dbReference>
<feature type="chain" id="PRO_5046303822" description="Right handed beta helix domain-containing protein" evidence="1">
    <location>
        <begin position="20"/>
        <end position="427"/>
    </location>
</feature>
<dbReference type="RefSeq" id="WP_182956772.1">
    <property type="nucleotide sequence ID" value="NZ_WNXC01000003.1"/>
</dbReference>
<dbReference type="InterPro" id="IPR011050">
    <property type="entry name" value="Pectin_lyase_fold/virulence"/>
</dbReference>
<protein>
    <recommendedName>
        <fullName evidence="2">Right handed beta helix domain-containing protein</fullName>
    </recommendedName>
</protein>
<dbReference type="InterPro" id="IPR022442">
    <property type="entry name" value="SO_2930-like_dom"/>
</dbReference>
<feature type="signal peptide" evidence="1">
    <location>
        <begin position="1"/>
        <end position="19"/>
    </location>
</feature>
<keyword evidence="1" id="KW-0732">Signal</keyword>